<evidence type="ECO:0000256" key="14">
    <source>
        <dbReference type="ARBA" id="ARBA00044632"/>
    </source>
</evidence>
<dbReference type="PANTHER" id="PTHR22993">
    <property type="entry name" value="FORMAMIDOPYRIMIDINE-DNA GLYCOSYLASE"/>
    <property type="match status" value="1"/>
</dbReference>
<dbReference type="PROSITE" id="PS51066">
    <property type="entry name" value="ZF_FPG_2"/>
    <property type="match status" value="1"/>
</dbReference>
<feature type="active site" description="Schiff-base intermediate with DNA" evidence="15">
    <location>
        <position position="2"/>
    </location>
</feature>
<dbReference type="EC" id="3.2.2.23" evidence="15"/>
<proteinExistence type="inferred from homology"/>
<dbReference type="GO" id="GO:0006284">
    <property type="term" value="P:base-excision repair"/>
    <property type="evidence" value="ECO:0007669"/>
    <property type="project" value="InterPro"/>
</dbReference>
<evidence type="ECO:0000256" key="15">
    <source>
        <dbReference type="HAMAP-Rule" id="MF_00103"/>
    </source>
</evidence>
<evidence type="ECO:0000313" key="19">
    <source>
        <dbReference type="Proteomes" id="UP000544872"/>
    </source>
</evidence>
<evidence type="ECO:0000256" key="2">
    <source>
        <dbReference type="ARBA" id="ARBA00009409"/>
    </source>
</evidence>
<keyword evidence="13 15" id="KW-0326">Glycosidase</keyword>
<keyword evidence="6 15" id="KW-0863">Zinc-finger</keyword>
<dbReference type="AlphaFoldDB" id="A0A7W9ZCT9"/>
<dbReference type="Proteomes" id="UP000544872">
    <property type="component" value="Unassembled WGS sequence"/>
</dbReference>
<dbReference type="Gene3D" id="3.20.190.10">
    <property type="entry name" value="MutM-like, N-terminal"/>
    <property type="match status" value="1"/>
</dbReference>
<evidence type="ECO:0000256" key="13">
    <source>
        <dbReference type="ARBA" id="ARBA00023295"/>
    </source>
</evidence>
<dbReference type="EC" id="4.2.99.18" evidence="15"/>
<dbReference type="GO" id="GO:0034039">
    <property type="term" value="F:8-oxo-7,8-dihydroguanine DNA N-glycosylase activity"/>
    <property type="evidence" value="ECO:0007669"/>
    <property type="project" value="TreeGrafter"/>
</dbReference>
<dbReference type="EMBL" id="JACIIX010000001">
    <property type="protein sequence ID" value="MBB6209126.1"/>
    <property type="molecule type" value="Genomic_DNA"/>
</dbReference>
<dbReference type="InterPro" id="IPR010979">
    <property type="entry name" value="Ribosomal_uS13-like_H2TH"/>
</dbReference>
<dbReference type="NCBIfam" id="TIGR00577">
    <property type="entry name" value="fpg"/>
    <property type="match status" value="1"/>
</dbReference>
<feature type="active site" description="Proton donor; for delta-elimination activity" evidence="15">
    <location>
        <position position="272"/>
    </location>
</feature>
<dbReference type="InterPro" id="IPR012319">
    <property type="entry name" value="FPG_cat"/>
</dbReference>
<dbReference type="NCBIfam" id="NF002211">
    <property type="entry name" value="PRK01103.1"/>
    <property type="match status" value="1"/>
</dbReference>
<evidence type="ECO:0000259" key="17">
    <source>
        <dbReference type="PROSITE" id="PS51068"/>
    </source>
</evidence>
<dbReference type="CDD" id="cd08966">
    <property type="entry name" value="EcFpg-like_N"/>
    <property type="match status" value="1"/>
</dbReference>
<dbReference type="SUPFAM" id="SSF46946">
    <property type="entry name" value="S13-like H2TH domain"/>
    <property type="match status" value="1"/>
</dbReference>
<dbReference type="Gene3D" id="1.10.8.50">
    <property type="match status" value="1"/>
</dbReference>
<feature type="active site" description="Proton donor" evidence="15">
    <location>
        <position position="3"/>
    </location>
</feature>
<dbReference type="SUPFAM" id="SSF81624">
    <property type="entry name" value="N-terminal domain of MutM-like DNA repair proteins"/>
    <property type="match status" value="1"/>
</dbReference>
<dbReference type="Pfam" id="PF06831">
    <property type="entry name" value="H2TH"/>
    <property type="match status" value="1"/>
</dbReference>
<dbReference type="InterPro" id="IPR035937">
    <property type="entry name" value="FPG_N"/>
</dbReference>
<evidence type="ECO:0000256" key="12">
    <source>
        <dbReference type="ARBA" id="ARBA00023268"/>
    </source>
</evidence>
<feature type="binding site" evidence="15">
    <location>
        <position position="95"/>
    </location>
    <ligand>
        <name>DNA</name>
        <dbReference type="ChEBI" id="CHEBI:16991"/>
    </ligand>
</feature>
<feature type="active site" description="Proton donor; for beta-elimination activity" evidence="15">
    <location>
        <position position="58"/>
    </location>
</feature>
<dbReference type="RefSeq" id="WP_184261026.1">
    <property type="nucleotide sequence ID" value="NZ_JACIIX010000001.1"/>
</dbReference>
<dbReference type="PROSITE" id="PS51068">
    <property type="entry name" value="FPG_CAT"/>
    <property type="match status" value="1"/>
</dbReference>
<dbReference type="SUPFAM" id="SSF57716">
    <property type="entry name" value="Glucocorticoid receptor-like (DNA-binding domain)"/>
    <property type="match status" value="1"/>
</dbReference>
<feature type="domain" description="FPG-type" evidence="16">
    <location>
        <begin position="242"/>
        <end position="282"/>
    </location>
</feature>
<comment type="subunit">
    <text evidence="3 15">Monomer.</text>
</comment>
<gene>
    <name evidence="15" type="primary">mutM</name>
    <name evidence="15" type="synonym">fpg</name>
    <name evidence="18" type="ORF">FHS48_000507</name>
</gene>
<dbReference type="SMART" id="SM00898">
    <property type="entry name" value="Fapy_DNA_glyco"/>
    <property type="match status" value="1"/>
</dbReference>
<evidence type="ECO:0000256" key="4">
    <source>
        <dbReference type="ARBA" id="ARBA00022723"/>
    </source>
</evidence>
<dbReference type="InterPro" id="IPR000214">
    <property type="entry name" value="Znf_DNA_glyclase/AP_lyase"/>
</dbReference>
<comment type="function">
    <text evidence="15">Involved in base excision repair of DNA damaged by oxidation or by mutagenic agents. Acts as DNA glycosylase that recognizes and removes damaged bases. Has a preference for oxidized purines, such as 7,8-dihydro-8-oxoguanine (8-oxoG). Has AP (apurinic/apyrimidinic) lyase activity and introduces nicks in the DNA strand. Cleaves the DNA backbone by beta-delta elimination to generate a single-strand break at the site of the removed base with both 3'- and 5'-phosphates.</text>
</comment>
<dbReference type="InterPro" id="IPR015886">
    <property type="entry name" value="H2TH_FPG"/>
</dbReference>
<dbReference type="HAMAP" id="MF_00103">
    <property type="entry name" value="Fapy_DNA_glycosyl"/>
    <property type="match status" value="1"/>
</dbReference>
<keyword evidence="8 15" id="KW-0862">Zinc</keyword>
<feature type="domain" description="Formamidopyrimidine-DNA glycosylase catalytic" evidence="17">
    <location>
        <begin position="2"/>
        <end position="117"/>
    </location>
</feature>
<name>A0A7W9ZCT9_NOVIT</name>
<accession>A0A7W9ZCT9</accession>
<feature type="binding site" evidence="15">
    <location>
        <position position="114"/>
    </location>
    <ligand>
        <name>DNA</name>
        <dbReference type="ChEBI" id="CHEBI:16991"/>
    </ligand>
</feature>
<comment type="caution">
    <text evidence="18">The sequence shown here is derived from an EMBL/GenBank/DDBJ whole genome shotgun (WGS) entry which is preliminary data.</text>
</comment>
<dbReference type="GO" id="GO:0008270">
    <property type="term" value="F:zinc ion binding"/>
    <property type="evidence" value="ECO:0007669"/>
    <property type="project" value="UniProtKB-UniRule"/>
</dbReference>
<evidence type="ECO:0000256" key="5">
    <source>
        <dbReference type="ARBA" id="ARBA00022763"/>
    </source>
</evidence>
<evidence type="ECO:0000256" key="11">
    <source>
        <dbReference type="ARBA" id="ARBA00023239"/>
    </source>
</evidence>
<evidence type="ECO:0000256" key="9">
    <source>
        <dbReference type="ARBA" id="ARBA00023125"/>
    </source>
</evidence>
<evidence type="ECO:0000256" key="10">
    <source>
        <dbReference type="ARBA" id="ARBA00023204"/>
    </source>
</evidence>
<keyword evidence="7 15" id="KW-0378">Hydrolase</keyword>
<reference evidence="18 19" key="1">
    <citation type="submission" date="2020-08" db="EMBL/GenBank/DDBJ databases">
        <title>Genomic Encyclopedia of Type Strains, Phase IV (KMG-IV): sequencing the most valuable type-strain genomes for metagenomic binning, comparative biology and taxonomic classification.</title>
        <authorList>
            <person name="Goeker M."/>
        </authorList>
    </citation>
    <scope>NUCLEOTIDE SEQUENCE [LARGE SCALE GENOMIC DNA]</scope>
    <source>
        <strain evidence="18 19">DSM 11590</strain>
    </source>
</reference>
<evidence type="ECO:0000259" key="16">
    <source>
        <dbReference type="PROSITE" id="PS51066"/>
    </source>
</evidence>
<evidence type="ECO:0000256" key="3">
    <source>
        <dbReference type="ARBA" id="ARBA00011245"/>
    </source>
</evidence>
<keyword evidence="5 15" id="KW-0227">DNA damage</keyword>
<keyword evidence="11 15" id="KW-0456">Lyase</keyword>
<comment type="catalytic activity">
    <reaction evidence="14 15">
        <text>2'-deoxyribonucleotide-(2'-deoxyribose 5'-phosphate)-2'-deoxyribonucleotide-DNA = a 3'-end 2'-deoxyribonucleotide-(2,3-dehydro-2,3-deoxyribose 5'-phosphate)-DNA + a 5'-end 5'-phospho-2'-deoxyribonucleoside-DNA + H(+)</text>
        <dbReference type="Rhea" id="RHEA:66592"/>
        <dbReference type="Rhea" id="RHEA-COMP:13180"/>
        <dbReference type="Rhea" id="RHEA-COMP:16897"/>
        <dbReference type="Rhea" id="RHEA-COMP:17067"/>
        <dbReference type="ChEBI" id="CHEBI:15378"/>
        <dbReference type="ChEBI" id="CHEBI:136412"/>
        <dbReference type="ChEBI" id="CHEBI:157695"/>
        <dbReference type="ChEBI" id="CHEBI:167181"/>
        <dbReference type="EC" id="4.2.99.18"/>
    </reaction>
</comment>
<feature type="binding site" evidence="15">
    <location>
        <position position="157"/>
    </location>
    <ligand>
        <name>DNA</name>
        <dbReference type="ChEBI" id="CHEBI:16991"/>
    </ligand>
</feature>
<keyword evidence="19" id="KW-1185">Reference proteome</keyword>
<evidence type="ECO:0000256" key="6">
    <source>
        <dbReference type="ARBA" id="ARBA00022771"/>
    </source>
</evidence>
<comment type="cofactor">
    <cofactor evidence="15">
        <name>Zn(2+)</name>
        <dbReference type="ChEBI" id="CHEBI:29105"/>
    </cofactor>
    <text evidence="15">Binds 1 zinc ion per subunit.</text>
</comment>
<dbReference type="GO" id="GO:0140078">
    <property type="term" value="F:class I DNA-(apurinic or apyrimidinic site) endonuclease activity"/>
    <property type="evidence" value="ECO:0007669"/>
    <property type="project" value="UniProtKB-EC"/>
</dbReference>
<dbReference type="InterPro" id="IPR020629">
    <property type="entry name" value="FPG_Glyclase"/>
</dbReference>
<keyword evidence="10 15" id="KW-0234">DNA repair</keyword>
<organism evidence="18 19">
    <name type="scientific">Novispirillum itersonii</name>
    <name type="common">Aquaspirillum itersonii</name>
    <dbReference type="NCBI Taxonomy" id="189"/>
    <lineage>
        <taxon>Bacteria</taxon>
        <taxon>Pseudomonadati</taxon>
        <taxon>Pseudomonadota</taxon>
        <taxon>Alphaproteobacteria</taxon>
        <taxon>Rhodospirillales</taxon>
        <taxon>Novispirillaceae</taxon>
        <taxon>Novispirillum</taxon>
    </lineage>
</organism>
<keyword evidence="9 15" id="KW-0238">DNA-binding</keyword>
<sequence>MPELPEVETVCRGLAPALEGQALTTVEIRRAGLRQPFPERFADRLTGRRVLRVWRRGKYYVWSLDDGMCVLGHLGMSGSWTITPAGSPVPEVGKHDHVRLTTETGHVLTYRDPRRFGVMTLTSGNALADHPLLAAMGPEPLSADFDSGVLDRAFARRSTPVKVALLDQSVVAGIGNIYASEALYRSAIDPRRPAAEMTAAETRVLTAAVKAVLQEAIDSGGSSLRDHLQVTGELGYFQHRFAVYDRAGSACPDCTCDVTETGGIQRLVQGGRSTFYCARRQR</sequence>
<dbReference type="GO" id="GO:0003684">
    <property type="term" value="F:damaged DNA binding"/>
    <property type="evidence" value="ECO:0007669"/>
    <property type="project" value="InterPro"/>
</dbReference>
<keyword evidence="4 15" id="KW-0479">Metal-binding</keyword>
<dbReference type="SMART" id="SM01232">
    <property type="entry name" value="H2TH"/>
    <property type="match status" value="1"/>
</dbReference>
<evidence type="ECO:0000256" key="1">
    <source>
        <dbReference type="ARBA" id="ARBA00001668"/>
    </source>
</evidence>
<evidence type="ECO:0000256" key="7">
    <source>
        <dbReference type="ARBA" id="ARBA00022801"/>
    </source>
</evidence>
<dbReference type="Pfam" id="PF01149">
    <property type="entry name" value="Fapy_DNA_glyco"/>
    <property type="match status" value="1"/>
</dbReference>
<keyword evidence="12 15" id="KW-0511">Multifunctional enzyme</keyword>
<evidence type="ECO:0000256" key="8">
    <source>
        <dbReference type="ARBA" id="ARBA00022833"/>
    </source>
</evidence>
<comment type="catalytic activity">
    <reaction evidence="1 15">
        <text>Hydrolysis of DNA containing ring-opened 7-methylguanine residues, releasing 2,6-diamino-4-hydroxy-5-(N-methyl)formamidopyrimidine.</text>
        <dbReference type="EC" id="3.2.2.23"/>
    </reaction>
</comment>
<comment type="similarity">
    <text evidence="2 15">Belongs to the FPG family.</text>
</comment>
<protein>
    <recommendedName>
        <fullName evidence="15">Formamidopyrimidine-DNA glycosylase</fullName>
        <shortName evidence="15">Fapy-DNA glycosylase</shortName>
        <ecNumber evidence="15">3.2.2.23</ecNumber>
    </recommendedName>
    <alternativeName>
        <fullName evidence="15">DNA-(apurinic or apyrimidinic site) lyase MutM</fullName>
        <shortName evidence="15">AP lyase MutM</shortName>
        <ecNumber evidence="15">4.2.99.18</ecNumber>
    </alternativeName>
</protein>
<dbReference type="FunFam" id="1.10.8.50:FF:000003">
    <property type="entry name" value="Formamidopyrimidine-DNA glycosylase"/>
    <property type="match status" value="1"/>
</dbReference>
<dbReference type="PANTHER" id="PTHR22993:SF9">
    <property type="entry name" value="FORMAMIDOPYRIMIDINE-DNA GLYCOSYLASE"/>
    <property type="match status" value="1"/>
</dbReference>
<evidence type="ECO:0000313" key="18">
    <source>
        <dbReference type="EMBL" id="MBB6209126.1"/>
    </source>
</evidence>